<evidence type="ECO:0000313" key="10">
    <source>
        <dbReference type="Proteomes" id="UP001596226"/>
    </source>
</evidence>
<keyword evidence="5 7" id="KW-1133">Transmembrane helix</keyword>
<dbReference type="SUPFAM" id="SSF161098">
    <property type="entry name" value="MetI-like"/>
    <property type="match status" value="1"/>
</dbReference>
<dbReference type="CDD" id="cd06261">
    <property type="entry name" value="TM_PBP2"/>
    <property type="match status" value="1"/>
</dbReference>
<protein>
    <submittedName>
        <fullName evidence="9">Carbohydrate ABC transporter permease</fullName>
    </submittedName>
</protein>
<evidence type="ECO:0000256" key="7">
    <source>
        <dbReference type="RuleBase" id="RU363032"/>
    </source>
</evidence>
<evidence type="ECO:0000256" key="4">
    <source>
        <dbReference type="ARBA" id="ARBA00022692"/>
    </source>
</evidence>
<keyword evidence="3" id="KW-1003">Cell membrane</keyword>
<keyword evidence="6 7" id="KW-0472">Membrane</keyword>
<feature type="transmembrane region" description="Helical" evidence="7">
    <location>
        <begin position="271"/>
        <end position="292"/>
    </location>
</feature>
<evidence type="ECO:0000256" key="6">
    <source>
        <dbReference type="ARBA" id="ARBA00023136"/>
    </source>
</evidence>
<proteinExistence type="inferred from homology"/>
<comment type="caution">
    <text evidence="9">The sequence shown here is derived from an EMBL/GenBank/DDBJ whole genome shotgun (WGS) entry which is preliminary data.</text>
</comment>
<feature type="transmembrane region" description="Helical" evidence="7">
    <location>
        <begin position="79"/>
        <end position="100"/>
    </location>
</feature>
<keyword evidence="2 7" id="KW-0813">Transport</keyword>
<feature type="domain" description="ABC transmembrane type-1" evidence="8">
    <location>
        <begin position="75"/>
        <end position="289"/>
    </location>
</feature>
<feature type="transmembrane region" description="Helical" evidence="7">
    <location>
        <begin position="138"/>
        <end position="157"/>
    </location>
</feature>
<evidence type="ECO:0000259" key="8">
    <source>
        <dbReference type="PROSITE" id="PS50928"/>
    </source>
</evidence>
<gene>
    <name evidence="9" type="ORF">ACFQGL_11955</name>
</gene>
<comment type="subcellular location">
    <subcellularLocation>
        <location evidence="1 7">Cell membrane</location>
        <topology evidence="1 7">Multi-pass membrane protein</topology>
    </subcellularLocation>
</comment>
<evidence type="ECO:0000256" key="1">
    <source>
        <dbReference type="ARBA" id="ARBA00004651"/>
    </source>
</evidence>
<dbReference type="Proteomes" id="UP001596226">
    <property type="component" value="Unassembled WGS sequence"/>
</dbReference>
<evidence type="ECO:0000256" key="5">
    <source>
        <dbReference type="ARBA" id="ARBA00022989"/>
    </source>
</evidence>
<dbReference type="EMBL" id="JBHSQS010000006">
    <property type="protein sequence ID" value="MFC5924055.1"/>
    <property type="molecule type" value="Genomic_DNA"/>
</dbReference>
<evidence type="ECO:0000313" key="9">
    <source>
        <dbReference type="EMBL" id="MFC5924055.1"/>
    </source>
</evidence>
<feature type="transmembrane region" description="Helical" evidence="7">
    <location>
        <begin position="240"/>
        <end position="259"/>
    </location>
</feature>
<feature type="transmembrane region" description="Helical" evidence="7">
    <location>
        <begin position="216"/>
        <end position="233"/>
    </location>
</feature>
<name>A0ABW1H442_9ACTN</name>
<dbReference type="InterPro" id="IPR000515">
    <property type="entry name" value="MetI-like"/>
</dbReference>
<dbReference type="PROSITE" id="PS50928">
    <property type="entry name" value="ABC_TM1"/>
    <property type="match status" value="1"/>
</dbReference>
<dbReference type="InterPro" id="IPR035906">
    <property type="entry name" value="MetI-like_sf"/>
</dbReference>
<feature type="transmembrane region" description="Helical" evidence="7">
    <location>
        <begin position="112"/>
        <end position="132"/>
    </location>
</feature>
<feature type="transmembrane region" description="Helical" evidence="7">
    <location>
        <begin position="164"/>
        <end position="185"/>
    </location>
</feature>
<accession>A0ABW1H442</accession>
<keyword evidence="10" id="KW-1185">Reference proteome</keyword>
<comment type="similarity">
    <text evidence="7">Belongs to the binding-protein-dependent transport system permease family.</text>
</comment>
<dbReference type="RefSeq" id="WP_377509981.1">
    <property type="nucleotide sequence ID" value="NZ_JBHSQS010000006.1"/>
</dbReference>
<dbReference type="PANTHER" id="PTHR43227">
    <property type="entry name" value="BLL4140 PROTEIN"/>
    <property type="match status" value="1"/>
</dbReference>
<keyword evidence="4 7" id="KW-0812">Transmembrane</keyword>
<reference evidence="10" key="1">
    <citation type="journal article" date="2019" name="Int. J. Syst. Evol. Microbiol.">
        <title>The Global Catalogue of Microorganisms (GCM) 10K type strain sequencing project: providing services to taxonomists for standard genome sequencing and annotation.</title>
        <authorList>
            <consortium name="The Broad Institute Genomics Platform"/>
            <consortium name="The Broad Institute Genome Sequencing Center for Infectious Disease"/>
            <person name="Wu L."/>
            <person name="Ma J."/>
        </authorList>
    </citation>
    <scope>NUCLEOTIDE SEQUENCE [LARGE SCALE GENOMIC DNA]</scope>
    <source>
        <strain evidence="10">CGMCC 4.7144</strain>
    </source>
</reference>
<dbReference type="Pfam" id="PF00528">
    <property type="entry name" value="BPD_transp_1"/>
    <property type="match status" value="1"/>
</dbReference>
<dbReference type="Gene3D" id="1.10.3720.10">
    <property type="entry name" value="MetI-like"/>
    <property type="match status" value="1"/>
</dbReference>
<dbReference type="InterPro" id="IPR050809">
    <property type="entry name" value="UgpAE/MalFG_permease"/>
</dbReference>
<evidence type="ECO:0000256" key="2">
    <source>
        <dbReference type="ARBA" id="ARBA00022448"/>
    </source>
</evidence>
<organism evidence="9 10">
    <name type="scientific">Micromonospora vulcania</name>
    <dbReference type="NCBI Taxonomy" id="1441873"/>
    <lineage>
        <taxon>Bacteria</taxon>
        <taxon>Bacillati</taxon>
        <taxon>Actinomycetota</taxon>
        <taxon>Actinomycetes</taxon>
        <taxon>Micromonosporales</taxon>
        <taxon>Micromonosporaceae</taxon>
        <taxon>Micromonospora</taxon>
    </lineage>
</organism>
<evidence type="ECO:0000256" key="3">
    <source>
        <dbReference type="ARBA" id="ARBA00022475"/>
    </source>
</evidence>
<sequence>MSAPGAPARRGLSDGAFGLLLTLPALALLGAVVLYPLIGAVTTSVFAQSLVVPGRSFVGLDNFRAVLGDDFWPVMKNTVVFTLGSTVAPVVVGFALALALNSRIRGRAVLRGLFLFPWVIPGVVVSFVWLWIFNANYGLLNGILVGIGVVDTPIVWLGEPGTAMAAIIVAKTWASFPWIMVMLLAGLQTVPATLTEAASLDGAGPVARFRHVTLPHLRGILGIVVLLEVIWNLQHFDTIYVLTGGGPAGSTTTFAVAVYDTAFKGFDLGRASALGALWLVLIMALVVVYVRFSERGEKA</sequence>
<dbReference type="PANTHER" id="PTHR43227:SF8">
    <property type="entry name" value="DIACETYLCHITOBIOSE UPTAKE SYSTEM PERMEASE PROTEIN DASB"/>
    <property type="match status" value="1"/>
</dbReference>